<dbReference type="PRINTS" id="PR00038">
    <property type="entry name" value="HTHLUXR"/>
</dbReference>
<dbReference type="EMBL" id="PNYA01000023">
    <property type="protein sequence ID" value="PMS16620.1"/>
    <property type="molecule type" value="Genomic_DNA"/>
</dbReference>
<dbReference type="Gene3D" id="3.40.50.2300">
    <property type="match status" value="1"/>
</dbReference>
<reference evidence="5 6" key="1">
    <citation type="submission" date="2018-01" db="EMBL/GenBank/DDBJ databases">
        <title>Whole genome analyses suggest that Burkholderia sensu lato contains two further novel genera in the rhizoxinica-symbiotica group Mycetohabitans gen. nov., and Trinickia gen. nov.: implications for the evolution of diazotrophy and nodulation in the Burkholderiaceae.</title>
        <authorList>
            <person name="Estrada-de los Santos P."/>
            <person name="Palmer M."/>
            <person name="Chavez-Ramirez B."/>
            <person name="Beukes C."/>
            <person name="Steenkamp E.T."/>
            <person name="Hirsch A.M."/>
            <person name="Manyaka P."/>
            <person name="Maluk M."/>
            <person name="Lafos M."/>
            <person name="Crook M."/>
            <person name="Gross E."/>
            <person name="Simon M.F."/>
            <person name="Bueno dos Reis Junior F."/>
            <person name="Poole P.S."/>
            <person name="Venter S.N."/>
            <person name="James E.K."/>
        </authorList>
    </citation>
    <scope>NUCLEOTIDE SEQUENCE [LARGE SCALE GENOMIC DNA]</scope>
    <source>
        <strain evidence="5 6">GIMN1.004</strain>
    </source>
</reference>
<name>A0A2N7VHJ8_9BURK</name>
<protein>
    <submittedName>
        <fullName evidence="5">Helix-turn-helix transcriptional regulator</fullName>
    </submittedName>
</protein>
<accession>A0A2N7VHJ8</accession>
<dbReference type="PANTHER" id="PTHR45566:SF1">
    <property type="entry name" value="HTH-TYPE TRANSCRIPTIONAL REGULATOR YHJB-RELATED"/>
    <property type="match status" value="1"/>
</dbReference>
<dbReference type="InterPro" id="IPR000792">
    <property type="entry name" value="Tscrpt_reg_LuxR_C"/>
</dbReference>
<dbReference type="GO" id="GO:0003677">
    <property type="term" value="F:DNA binding"/>
    <property type="evidence" value="ECO:0007669"/>
    <property type="project" value="UniProtKB-KW"/>
</dbReference>
<keyword evidence="1" id="KW-0238">DNA-binding</keyword>
<evidence type="ECO:0000259" key="4">
    <source>
        <dbReference type="PROSITE" id="PS50110"/>
    </source>
</evidence>
<dbReference type="InterPro" id="IPR016032">
    <property type="entry name" value="Sig_transdc_resp-reg_C-effctor"/>
</dbReference>
<evidence type="ECO:0000313" key="5">
    <source>
        <dbReference type="EMBL" id="PMS16620.1"/>
    </source>
</evidence>
<dbReference type="PANTHER" id="PTHR45566">
    <property type="entry name" value="HTH-TYPE TRANSCRIPTIONAL REGULATOR YHJB-RELATED"/>
    <property type="match status" value="1"/>
</dbReference>
<dbReference type="Proteomes" id="UP000235616">
    <property type="component" value="Unassembled WGS sequence"/>
</dbReference>
<comment type="caution">
    <text evidence="5">The sequence shown here is derived from an EMBL/GenBank/DDBJ whole genome shotgun (WGS) entry which is preliminary data.</text>
</comment>
<dbReference type="GO" id="GO:0000160">
    <property type="term" value="P:phosphorelay signal transduction system"/>
    <property type="evidence" value="ECO:0007669"/>
    <property type="project" value="InterPro"/>
</dbReference>
<dbReference type="CDD" id="cd06170">
    <property type="entry name" value="LuxR_C_like"/>
    <property type="match status" value="1"/>
</dbReference>
<gene>
    <name evidence="5" type="ORF">C0Z18_22515</name>
</gene>
<dbReference type="SMART" id="SM00421">
    <property type="entry name" value="HTH_LUXR"/>
    <property type="match status" value="1"/>
</dbReference>
<dbReference type="InterPro" id="IPR051015">
    <property type="entry name" value="EvgA-like"/>
</dbReference>
<evidence type="ECO:0000256" key="2">
    <source>
        <dbReference type="PROSITE-ProRule" id="PRU00169"/>
    </source>
</evidence>
<dbReference type="AlphaFoldDB" id="A0A2N7VHJ8"/>
<dbReference type="PROSITE" id="PS50110">
    <property type="entry name" value="RESPONSE_REGULATORY"/>
    <property type="match status" value="1"/>
</dbReference>
<dbReference type="PROSITE" id="PS50043">
    <property type="entry name" value="HTH_LUXR_2"/>
    <property type="match status" value="1"/>
</dbReference>
<dbReference type="RefSeq" id="WP_102647668.1">
    <property type="nucleotide sequence ID" value="NZ_PNYA01000023.1"/>
</dbReference>
<dbReference type="InterPro" id="IPR001789">
    <property type="entry name" value="Sig_transdc_resp-reg_receiver"/>
</dbReference>
<comment type="caution">
    <text evidence="2">Lacks conserved residue(s) required for the propagation of feature annotation.</text>
</comment>
<dbReference type="OrthoDB" id="8848858at2"/>
<keyword evidence="6" id="KW-1185">Reference proteome</keyword>
<dbReference type="GO" id="GO:0006355">
    <property type="term" value="P:regulation of DNA-templated transcription"/>
    <property type="evidence" value="ECO:0007669"/>
    <property type="project" value="InterPro"/>
</dbReference>
<proteinExistence type="predicted"/>
<feature type="domain" description="HTH luxR-type" evidence="3">
    <location>
        <begin position="145"/>
        <end position="210"/>
    </location>
</feature>
<dbReference type="Pfam" id="PF00196">
    <property type="entry name" value="GerE"/>
    <property type="match status" value="1"/>
</dbReference>
<sequence length="230" mass="25248">MNVLMIDSLPLFVAGVADALLKLDKDWKVWSAENPDDVYRVRDELIGDGIDAITLEWDDEAARVGWPEVLPSVFGAVPWLFVVRNGGRHAIADALLAGAAGVVERHATAEEFALALKQVASGAIYVPSRYRDEDEPCARTLSSVGERRLDRLTPRQLEVLRLLAEGKSNKQICRALNVAEGTIKNHLYALFRQIGVSNRTEAALWLARRISGEATRLPLPLPRAAFAGAD</sequence>
<organism evidence="5 6">
    <name type="scientific">Trinickia dabaoshanensis</name>
    <dbReference type="NCBI Taxonomy" id="564714"/>
    <lineage>
        <taxon>Bacteria</taxon>
        <taxon>Pseudomonadati</taxon>
        <taxon>Pseudomonadota</taxon>
        <taxon>Betaproteobacteria</taxon>
        <taxon>Burkholderiales</taxon>
        <taxon>Burkholderiaceae</taxon>
        <taxon>Trinickia</taxon>
    </lineage>
</organism>
<evidence type="ECO:0000256" key="1">
    <source>
        <dbReference type="ARBA" id="ARBA00023125"/>
    </source>
</evidence>
<evidence type="ECO:0000313" key="6">
    <source>
        <dbReference type="Proteomes" id="UP000235616"/>
    </source>
</evidence>
<dbReference type="SUPFAM" id="SSF46894">
    <property type="entry name" value="C-terminal effector domain of the bipartite response regulators"/>
    <property type="match status" value="1"/>
</dbReference>
<feature type="domain" description="Response regulatory" evidence="4">
    <location>
        <begin position="2"/>
        <end position="120"/>
    </location>
</feature>
<evidence type="ECO:0000259" key="3">
    <source>
        <dbReference type="PROSITE" id="PS50043"/>
    </source>
</evidence>